<evidence type="ECO:0000313" key="2">
    <source>
        <dbReference type="EMBL" id="MCF1600369.1"/>
    </source>
</evidence>
<proteinExistence type="predicted"/>
<gene>
    <name evidence="2" type="ORF">L0P92_43570</name>
</gene>
<comment type="caution">
    <text evidence="2">The sequence shown here is derived from an EMBL/GenBank/DDBJ whole genome shotgun (WGS) entry which is preliminary data.</text>
</comment>
<protein>
    <submittedName>
        <fullName evidence="2">Uncharacterized protein</fullName>
    </submittedName>
</protein>
<reference evidence="2" key="1">
    <citation type="submission" date="2022-01" db="EMBL/GenBank/DDBJ databases">
        <title>Draft Genome Sequences of Seven Type Strains of the Genus Streptomyces.</title>
        <authorList>
            <person name="Aziz S."/>
            <person name="Coretto E."/>
            <person name="Chronakova A."/>
            <person name="Sproer C."/>
            <person name="Huber K."/>
            <person name="Nouioui I."/>
            <person name="Gross H."/>
        </authorList>
    </citation>
    <scope>NUCLEOTIDE SEQUENCE</scope>
    <source>
        <strain evidence="2">DSM 103493</strain>
    </source>
</reference>
<evidence type="ECO:0000256" key="1">
    <source>
        <dbReference type="SAM" id="MobiDB-lite"/>
    </source>
</evidence>
<dbReference type="Proteomes" id="UP001139384">
    <property type="component" value="Unassembled WGS sequence"/>
</dbReference>
<dbReference type="EMBL" id="JAKEIP010000493">
    <property type="protein sequence ID" value="MCF1600369.1"/>
    <property type="molecule type" value="Genomic_DNA"/>
</dbReference>
<dbReference type="RefSeq" id="WP_234768670.1">
    <property type="nucleotide sequence ID" value="NZ_JAKEIP010000493.1"/>
</dbReference>
<organism evidence="2 3">
    <name type="scientific">Streptomyces muensis</name>
    <dbReference type="NCBI Taxonomy" id="1077944"/>
    <lineage>
        <taxon>Bacteria</taxon>
        <taxon>Bacillati</taxon>
        <taxon>Actinomycetota</taxon>
        <taxon>Actinomycetes</taxon>
        <taxon>Kitasatosporales</taxon>
        <taxon>Streptomycetaceae</taxon>
        <taxon>Streptomyces</taxon>
    </lineage>
</organism>
<feature type="region of interest" description="Disordered" evidence="1">
    <location>
        <begin position="23"/>
        <end position="75"/>
    </location>
</feature>
<evidence type="ECO:0000313" key="3">
    <source>
        <dbReference type="Proteomes" id="UP001139384"/>
    </source>
</evidence>
<name>A0A9X1TRZ1_STRM4</name>
<sequence>MKLRHVRAVAVLVGVVVALTGAKRSHGGGCDDSSSSSSSSSSTGGTHYDDDDDDYSSSGGVSGGGSSATASAEATQDVRIRSCVYDATRGIVAQVEATNTSSITTYTYEFGVTFKDPSGTLVRTSSSSIPYVSADTTETLDVAAAYVPDAGASTSGVTCVLDDVTRTAV</sequence>
<keyword evidence="3" id="KW-1185">Reference proteome</keyword>
<dbReference type="AlphaFoldDB" id="A0A9X1TRZ1"/>
<accession>A0A9X1TRZ1</accession>
<feature type="compositionally biased region" description="Low complexity" evidence="1">
    <location>
        <begin position="31"/>
        <end position="46"/>
    </location>
</feature>